<organism evidence="4 5">
    <name type="scientific">Pelobates cultripes</name>
    <name type="common">Western spadefoot toad</name>
    <dbReference type="NCBI Taxonomy" id="61616"/>
    <lineage>
        <taxon>Eukaryota</taxon>
        <taxon>Metazoa</taxon>
        <taxon>Chordata</taxon>
        <taxon>Craniata</taxon>
        <taxon>Vertebrata</taxon>
        <taxon>Euteleostomi</taxon>
        <taxon>Amphibia</taxon>
        <taxon>Batrachia</taxon>
        <taxon>Anura</taxon>
        <taxon>Pelobatoidea</taxon>
        <taxon>Pelobatidae</taxon>
        <taxon>Pelobates</taxon>
    </lineage>
</organism>
<sequence>MEAYRKQSKEALELLCQENNLPTFGKNKAQLIADLVEADSHIFQPETDTERVTELPTTAGVLLTEIPGGCTPQNIKDICSTDLFRQLMAANPQEALHVMIQQQAAERESAERLAEREAQRRHELELAKLQFTLQSSLNSNASESSTRRLRKDDFPSLEEGTDLDVFLKSFEKVCRQHQLPSDQWGRYLTPQLKGKALDVFVSLPPETDNNYDAIKSALQKTFNLTPESYRKKFRSMQQCPSSSCILYVAQLETTFWQWVTGVQATTYEALNDLLVLEQFLQTRSPNVREWILERKPKNARAAAELADDYADIHAPTSRRGLVTAATSTWREATVQSPPVRSAVRTSPPTASVAGAMSSESDARRFFRCNQIGHLSRTCPTRNMPSTVRGGAPSVLLVGGSVCETLGDIVECDCWEGEQGVDKYLPVTEPVMSTKCEIGVSSDVPVSKYCEAGMSESKGEEEGESQGCVPLVAVVTSQQWVRAAAGQSEGLCEIARGWPALEKKLCECVQNSVSDQGGSNVSCENVWEKPSSESGLKEYMCQYVPKADVCDVVGENVKGQQGYEGGQRVCELYSAAGLASFQSSVCVMTWSESEGHGQTQPVGPGRMAAGKHTVGGTRNLVSLSQLTHTPKQLSDCEPKVQSLIVQQAQQTDRKMKEMMDVDTAHLSWECSLSAFLCAYRGVLQKSIGFFPLQLLHERSGCGLRDVTRDRWGIETGKSGMFEDVAVVWTDHNLLQVTGNTDKLLHWSPILQQYNFTAQHKKGRWPVSATRGLMVDR</sequence>
<keyword evidence="1" id="KW-0175">Coiled coil</keyword>
<protein>
    <submittedName>
        <fullName evidence="4">71 kDa</fullName>
    </submittedName>
</protein>
<evidence type="ECO:0000256" key="2">
    <source>
        <dbReference type="SAM" id="MobiDB-lite"/>
    </source>
</evidence>
<feature type="domain" description="SCAN box" evidence="3">
    <location>
        <begin position="230"/>
        <end position="308"/>
    </location>
</feature>
<reference evidence="4" key="1">
    <citation type="submission" date="2022-03" db="EMBL/GenBank/DDBJ databases">
        <authorList>
            <person name="Alioto T."/>
            <person name="Alioto T."/>
            <person name="Gomez Garrido J."/>
        </authorList>
    </citation>
    <scope>NUCLEOTIDE SEQUENCE</scope>
</reference>
<dbReference type="PANTHER" id="PTHR46888">
    <property type="entry name" value="ZINC KNUCKLE DOMAINCONTAINING PROTEIN-RELATED"/>
    <property type="match status" value="1"/>
</dbReference>
<dbReference type="InterPro" id="IPR003309">
    <property type="entry name" value="SCAN_dom"/>
</dbReference>
<feature type="coiled-coil region" evidence="1">
    <location>
        <begin position="100"/>
        <end position="127"/>
    </location>
</feature>
<dbReference type="InterPro" id="IPR038269">
    <property type="entry name" value="SCAN_sf"/>
</dbReference>
<evidence type="ECO:0000313" key="4">
    <source>
        <dbReference type="EMBL" id="CAH2276050.1"/>
    </source>
</evidence>
<dbReference type="Proteomes" id="UP001295444">
    <property type="component" value="Chromosome 03"/>
</dbReference>
<feature type="compositionally biased region" description="Polar residues" evidence="2">
    <location>
        <begin position="333"/>
        <end position="349"/>
    </location>
</feature>
<evidence type="ECO:0000259" key="3">
    <source>
        <dbReference type="PROSITE" id="PS50804"/>
    </source>
</evidence>
<evidence type="ECO:0000256" key="1">
    <source>
        <dbReference type="SAM" id="Coils"/>
    </source>
</evidence>
<dbReference type="Gene3D" id="1.10.4020.10">
    <property type="entry name" value="DNA breaking-rejoining enzymes"/>
    <property type="match status" value="1"/>
</dbReference>
<dbReference type="SUPFAM" id="SSF47353">
    <property type="entry name" value="Retrovirus capsid dimerization domain-like"/>
    <property type="match status" value="1"/>
</dbReference>
<accession>A0AAD1RPW1</accession>
<dbReference type="AlphaFoldDB" id="A0AAD1RPW1"/>
<dbReference type="EMBL" id="OW240914">
    <property type="protein sequence ID" value="CAH2276050.1"/>
    <property type="molecule type" value="Genomic_DNA"/>
</dbReference>
<gene>
    <name evidence="4" type="ORF">PECUL_23A018512</name>
</gene>
<keyword evidence="5" id="KW-1185">Reference proteome</keyword>
<dbReference type="Pfam" id="PF02023">
    <property type="entry name" value="SCAN"/>
    <property type="match status" value="1"/>
</dbReference>
<proteinExistence type="predicted"/>
<name>A0AAD1RPW1_PELCU</name>
<dbReference type="PROSITE" id="PS50804">
    <property type="entry name" value="SCAN_BOX"/>
    <property type="match status" value="1"/>
</dbReference>
<evidence type="ECO:0000313" key="5">
    <source>
        <dbReference type="Proteomes" id="UP001295444"/>
    </source>
</evidence>
<dbReference type="PANTHER" id="PTHR46888:SF14">
    <property type="entry name" value="71 KDA PROTEIN"/>
    <property type="match status" value="1"/>
</dbReference>
<feature type="region of interest" description="Disordered" evidence="2">
    <location>
        <begin position="333"/>
        <end position="356"/>
    </location>
</feature>